<protein>
    <submittedName>
        <fullName evidence="2">Uncharacterized protein</fullName>
    </submittedName>
</protein>
<proteinExistence type="predicted"/>
<dbReference type="EMBL" id="CAJNDS010000097">
    <property type="protein sequence ID" value="CAE6954833.1"/>
    <property type="molecule type" value="Genomic_DNA"/>
</dbReference>
<feature type="compositionally biased region" description="Basic and acidic residues" evidence="1">
    <location>
        <begin position="484"/>
        <end position="509"/>
    </location>
</feature>
<dbReference type="AlphaFoldDB" id="A0A812HM13"/>
<feature type="region of interest" description="Disordered" evidence="1">
    <location>
        <begin position="475"/>
        <end position="537"/>
    </location>
</feature>
<name>A0A812HM13_9DINO</name>
<reference evidence="2" key="1">
    <citation type="submission" date="2021-02" db="EMBL/GenBank/DDBJ databases">
        <authorList>
            <person name="Dougan E. K."/>
            <person name="Rhodes N."/>
            <person name="Thang M."/>
            <person name="Chan C."/>
        </authorList>
    </citation>
    <scope>NUCLEOTIDE SEQUENCE</scope>
</reference>
<comment type="caution">
    <text evidence="2">The sequence shown here is derived from an EMBL/GenBank/DDBJ whole genome shotgun (WGS) entry which is preliminary data.</text>
</comment>
<dbReference type="OrthoDB" id="430029at2759"/>
<evidence type="ECO:0000313" key="2">
    <source>
        <dbReference type="EMBL" id="CAE6954833.1"/>
    </source>
</evidence>
<sequence>MQSSPGQGSSAPTKRLHSFQNEPLQMNHYQLRLHVVPSMASAGSDCETRGPRNLGMRLSSLVTLTWAAFAAAEEKMVGEHGQEVLGCRCAGGKTTHGHCGYHFHFMSNEEKPWCRTKYGCGHYSIKGNWVYCDPRGVERRRADDGKLYTALDFKKFYPNDGKEKWTNAASYEETRIARNGKAYRASEFREYYIDYLGEEGWISEWKSAKEETRKANDDKFYTFDEFVEHYGKDKAWKMPRPYNVLFHYEKYGGMVLESFDPNSEVSRCQCFPANEICVQPLTISWGSQEVSLNTYSALENTGLTAMDLQAYSWACGSSIRCLETEGREPEDATRGDVLLTAQGLVSVWAAAVQVAADLGDVEDVEEELGPYAAAIASASKLASQNRQGEGEGEEGAEAAEATDMRAVEDVEAARGPPYQEASCAEVQAPMLALEPREKAPEGEDKLDGFLGLLSAWSDDAPASRLLEEARLSKAGIARKSSPRRAPELRGGKAKPLSKESLDKLRERFPHSRAPSPPADTRSDGSLQPRSEPAPDTEELLAQEMRQTSQASPLLAEMRMQLAQAKIAHPPAEYTTFCQHLLECCGDIRTLEVQQGGWGDSASESLSHEQENVLFACIDKQRGWKMRTDVASLVVGNVERQLATVSSGADSEHSRLYLRARLTCLKDRLNTMPAKNRTVDKARVDEFAKYVNMVRDPAFFMLMQFCKQYAAAGDAQALCRQYARGLRSLITFVGHVCEVVRHVLPSCMALIGPAIVSKPNCHLVEVGLIFETELAQQDTLQFGPPGTLTGLYVEDCSAHVWHAQIQGRRMFALFAPQDLLSQTCQASA</sequence>
<gene>
    <name evidence="2" type="ORF">SNAT2548_LOCUS1702</name>
</gene>
<evidence type="ECO:0000256" key="1">
    <source>
        <dbReference type="SAM" id="MobiDB-lite"/>
    </source>
</evidence>
<accession>A0A812HM13</accession>
<dbReference type="Proteomes" id="UP000604046">
    <property type="component" value="Unassembled WGS sequence"/>
</dbReference>
<organism evidence="2 3">
    <name type="scientific">Symbiodinium natans</name>
    <dbReference type="NCBI Taxonomy" id="878477"/>
    <lineage>
        <taxon>Eukaryota</taxon>
        <taxon>Sar</taxon>
        <taxon>Alveolata</taxon>
        <taxon>Dinophyceae</taxon>
        <taxon>Suessiales</taxon>
        <taxon>Symbiodiniaceae</taxon>
        <taxon>Symbiodinium</taxon>
    </lineage>
</organism>
<keyword evidence="3" id="KW-1185">Reference proteome</keyword>
<evidence type="ECO:0000313" key="3">
    <source>
        <dbReference type="Proteomes" id="UP000604046"/>
    </source>
</evidence>